<dbReference type="EMBL" id="JNBR01000020">
    <property type="protein sequence ID" value="OQS00911.1"/>
    <property type="molecule type" value="Genomic_DNA"/>
</dbReference>
<keyword evidence="3" id="KW-1185">Reference proteome</keyword>
<accession>A0A1V9ZSI6</accession>
<dbReference type="InterPro" id="IPR032914">
    <property type="entry name" value="Vam6/VPS39/TRAP1"/>
</dbReference>
<dbReference type="InterPro" id="IPR019452">
    <property type="entry name" value="VPS39/TGF_beta_rcpt-assoc_1"/>
</dbReference>
<reference evidence="2 3" key="1">
    <citation type="journal article" date="2014" name="Genome Biol. Evol.">
        <title>The secreted proteins of Achlya hypogyna and Thraustotheca clavata identify the ancestral oomycete secretome and reveal gene acquisitions by horizontal gene transfer.</title>
        <authorList>
            <person name="Misner I."/>
            <person name="Blouin N."/>
            <person name="Leonard G."/>
            <person name="Richards T.A."/>
            <person name="Lane C.E."/>
        </authorList>
    </citation>
    <scope>NUCLEOTIDE SEQUENCE [LARGE SCALE GENOMIC DNA]</scope>
    <source>
        <strain evidence="2 3">ATCC 48635</strain>
    </source>
</reference>
<proteinExistence type="predicted"/>
<dbReference type="Pfam" id="PF10366">
    <property type="entry name" value="Vps39_1"/>
    <property type="match status" value="1"/>
</dbReference>
<dbReference type="STRING" id="1202772.A0A1V9ZSI6"/>
<organism evidence="2 3">
    <name type="scientific">Achlya hypogyna</name>
    <name type="common">Oomycete</name>
    <name type="synonym">Protoachlya hypogyna</name>
    <dbReference type="NCBI Taxonomy" id="1202772"/>
    <lineage>
        <taxon>Eukaryota</taxon>
        <taxon>Sar</taxon>
        <taxon>Stramenopiles</taxon>
        <taxon>Oomycota</taxon>
        <taxon>Saprolegniomycetes</taxon>
        <taxon>Saprolegniales</taxon>
        <taxon>Achlyaceae</taxon>
        <taxon>Achlya</taxon>
    </lineage>
</organism>
<protein>
    <recommendedName>
        <fullName evidence="1">Vacuolar sorting protein 39/Transforming growth factor beta receptor-associated domain-containing protein</fullName>
    </recommendedName>
</protein>
<gene>
    <name evidence="2" type="ORF">ACHHYP_02147</name>
</gene>
<dbReference type="Proteomes" id="UP000243579">
    <property type="component" value="Unassembled WGS sequence"/>
</dbReference>
<feature type="domain" description="Vacuolar sorting protein 39/Transforming growth factor beta receptor-associated" evidence="1">
    <location>
        <begin position="473"/>
        <end position="571"/>
    </location>
</feature>
<dbReference type="GO" id="GO:0034058">
    <property type="term" value="P:endosomal vesicle fusion"/>
    <property type="evidence" value="ECO:0007669"/>
    <property type="project" value="TreeGrafter"/>
</dbReference>
<sequence length="911" mass="99463">MTTAYDVLEVENDRSYRGCKKIDRLLVSLKSSSSLTNPFATAPTVLAGDASGNVHAFSTALPTTSSTDSLSLHFQQQFKKFSHDCAHVLDSWGVFATIADAKLVLAPLPLSKDLATTPIDETKGAIALSAHESAGALVCLTKQQSLHVYDWSVKNGKLLARSTHDVPDKPSALQSVLCISSDVAVLIYKRKTTLFHLDTGRSLELPVGCREPVLQAVRIPGPLPTQDDFFVVWRTHGVLLRFDRAQHSVVTVGQPVQWAPSAGPPRAVLGHHPFLLVAYAEHIDVVLASLVVQSLSIKSGHLLVSLLAHAQATSMTSPPSVLVATGPASFVALRMAPLTEQLQSHLAAERYAEAITLCRACPIECHVPDTELQSIHLRLAMQLFAQRAFNTAMESFLESKVAVEQVLALFPTELLPRSRHRLEFTELAAAPAALSGDELSAALHGLVQYLQAYRALPRTGLAKVQFAQVASVVDTVLLKALVLTQDPSLETFCSATSNAADIGETEVFLRAHARWPALLAFYKAQALHRKGLELLEELQTMDPKPHKDPQAQMVAYLKTLGDEPLVCEFSRPLLQASPALGLSIFTHRLVPPTEPDVDPALVVAHLKSIEVTAPAADDDLPLEDGRALAIAYLTQIVYANARPVAAALHDELVYLLLDAIAHQVAQLHKKKREAQSLIVFHTRVRMQKGRLGALRRQLLAFLQSPLSQHHPERLLSRTPVEMIEERAVLLANMGRHEEVLRLYLHEIKDAALAEDYCNDVYASKVGDASIYTLFLQTYMRPPTTKAFRLGPLSSIGLAFVGKFMLRHAATIDVATALELLPPATEASALSAYLQRVVELKLEARRNAQVQAQLLKIENLHVRAALHAAQQESVDIGAQAACSVCGRKLERGAFLFDKDEGTLMHYACQPAP</sequence>
<evidence type="ECO:0000313" key="2">
    <source>
        <dbReference type="EMBL" id="OQS00911.1"/>
    </source>
</evidence>
<dbReference type="AlphaFoldDB" id="A0A1V9ZSI6"/>
<dbReference type="GO" id="GO:0006914">
    <property type="term" value="P:autophagy"/>
    <property type="evidence" value="ECO:0007669"/>
    <property type="project" value="TreeGrafter"/>
</dbReference>
<dbReference type="GO" id="GO:0016020">
    <property type="term" value="C:membrane"/>
    <property type="evidence" value="ECO:0007669"/>
    <property type="project" value="TreeGrafter"/>
</dbReference>
<dbReference type="OrthoDB" id="5325112at2759"/>
<name>A0A1V9ZSI6_ACHHY</name>
<dbReference type="GO" id="GO:0005737">
    <property type="term" value="C:cytoplasm"/>
    <property type="evidence" value="ECO:0007669"/>
    <property type="project" value="TreeGrafter"/>
</dbReference>
<dbReference type="PANTHER" id="PTHR12894:SF27">
    <property type="entry name" value="TRANSFORMING GROWTH FACTOR-BETA RECEPTOR-ASSOCIATED PROTEIN 1"/>
    <property type="match status" value="1"/>
</dbReference>
<comment type="caution">
    <text evidence="2">The sequence shown here is derived from an EMBL/GenBank/DDBJ whole genome shotgun (WGS) entry which is preliminary data.</text>
</comment>
<dbReference type="PANTHER" id="PTHR12894">
    <property type="entry name" value="CNH DOMAIN CONTAINING"/>
    <property type="match status" value="1"/>
</dbReference>
<evidence type="ECO:0000313" key="3">
    <source>
        <dbReference type="Proteomes" id="UP000243579"/>
    </source>
</evidence>
<evidence type="ECO:0000259" key="1">
    <source>
        <dbReference type="Pfam" id="PF10366"/>
    </source>
</evidence>